<protein>
    <submittedName>
        <fullName evidence="1">NAD(P)H nitroreductase</fullName>
    </submittedName>
</protein>
<name>A0A3M2LA33_9NOCA</name>
<dbReference type="SUPFAM" id="SSF55469">
    <property type="entry name" value="FMN-dependent nitroreductase-like"/>
    <property type="match status" value="2"/>
</dbReference>
<dbReference type="AlphaFoldDB" id="A0A3M2LA33"/>
<dbReference type="PANTHER" id="PTHR23026:SF123">
    <property type="entry name" value="NAD(P)H NITROREDUCTASE RV3131-RELATED"/>
    <property type="match status" value="1"/>
</dbReference>
<dbReference type="OrthoDB" id="8156917at2"/>
<dbReference type="PANTHER" id="PTHR23026">
    <property type="entry name" value="NADPH NITROREDUCTASE"/>
    <property type="match status" value="1"/>
</dbReference>
<dbReference type="InterPro" id="IPR000415">
    <property type="entry name" value="Nitroreductase-like"/>
</dbReference>
<organism evidence="1 2">
    <name type="scientific">Nocardia stercoris</name>
    <dbReference type="NCBI Taxonomy" id="2483361"/>
    <lineage>
        <taxon>Bacteria</taxon>
        <taxon>Bacillati</taxon>
        <taxon>Actinomycetota</taxon>
        <taxon>Actinomycetes</taxon>
        <taxon>Mycobacteriales</taxon>
        <taxon>Nocardiaceae</taxon>
        <taxon>Nocardia</taxon>
    </lineage>
</organism>
<dbReference type="InterPro" id="IPR050627">
    <property type="entry name" value="Nitroreductase/BluB"/>
</dbReference>
<dbReference type="RefSeq" id="WP_122187759.1">
    <property type="nucleotide sequence ID" value="NZ_RFFH01000003.1"/>
</dbReference>
<gene>
    <name evidence="1" type="ORF">EBN03_10650</name>
</gene>
<dbReference type="NCBIfam" id="NF047509">
    <property type="entry name" value="Rv3131_FMN_oxido"/>
    <property type="match status" value="1"/>
</dbReference>
<dbReference type="GO" id="GO:0016491">
    <property type="term" value="F:oxidoreductase activity"/>
    <property type="evidence" value="ECO:0007669"/>
    <property type="project" value="InterPro"/>
</dbReference>
<evidence type="ECO:0000313" key="2">
    <source>
        <dbReference type="Proteomes" id="UP000279275"/>
    </source>
</evidence>
<reference evidence="1 2" key="1">
    <citation type="submission" date="2018-10" db="EMBL/GenBank/DDBJ databases">
        <title>Isolation from cow dung.</title>
        <authorList>
            <person name="Ling L."/>
        </authorList>
    </citation>
    <scope>NUCLEOTIDE SEQUENCE [LARGE SCALE GENOMIC DNA]</scope>
    <source>
        <strain evidence="1 2">NEAU-LL90</strain>
    </source>
</reference>
<proteinExistence type="predicted"/>
<dbReference type="Proteomes" id="UP000279275">
    <property type="component" value="Unassembled WGS sequence"/>
</dbReference>
<dbReference type="EMBL" id="RFFH01000003">
    <property type="protein sequence ID" value="RMI33560.1"/>
    <property type="molecule type" value="Genomic_DNA"/>
</dbReference>
<accession>A0A3M2LA33</accession>
<evidence type="ECO:0000313" key="1">
    <source>
        <dbReference type="EMBL" id="RMI33560.1"/>
    </source>
</evidence>
<dbReference type="Gene3D" id="3.40.109.10">
    <property type="entry name" value="NADH Oxidase"/>
    <property type="match status" value="1"/>
</dbReference>
<keyword evidence="2" id="KW-1185">Reference proteome</keyword>
<comment type="caution">
    <text evidence="1">The sequence shown here is derived from an EMBL/GenBank/DDBJ whole genome shotgun (WGS) entry which is preliminary data.</text>
</comment>
<sequence length="330" mass="36579">MDTQLTAEVVATAASLAGRAPSLHNTQPWHWQFDGRALHLYSVPDRMLTVTDPGGRQLLLSCGIALHHMRSALADLGWHTTVRRFPSPTRFSHLADLGFEPAPVVTEAEHARAQAISRRFTDRLPFGAPGGWDEFEPLLRTCFPPDDAVLDVLPGSAEPDLARISRLAAGLRRYDSDYHAELHWWTGHVVNEAGVPRTALISAEERDRVPVGRRMPAAEDTARRPDTHDESRILAVSTDSDRHEEILRAGEALSAVLLECTVAGYATCTLTHMTEFEPSRAELRKLLGDRVQPQALVRVGVRPADTEPVPPTPRLPLQEIFEVVPPPTRW</sequence>